<dbReference type="EMBL" id="JAPWIJ010000002">
    <property type="protein sequence ID" value="MCZ4518045.1"/>
    <property type="molecule type" value="Genomic_DNA"/>
</dbReference>
<dbReference type="Gene3D" id="3.40.50.300">
    <property type="entry name" value="P-loop containing nucleotide triphosphate hydrolases"/>
    <property type="match status" value="1"/>
</dbReference>
<evidence type="ECO:0000256" key="9">
    <source>
        <dbReference type="SAM" id="MobiDB-lite"/>
    </source>
</evidence>
<keyword evidence="13" id="KW-1185">Reference proteome</keyword>
<evidence type="ECO:0000256" key="8">
    <source>
        <dbReference type="ARBA" id="ARBA00023136"/>
    </source>
</evidence>
<feature type="transmembrane region" description="Helical" evidence="10">
    <location>
        <begin position="12"/>
        <end position="34"/>
    </location>
</feature>
<evidence type="ECO:0000313" key="13">
    <source>
        <dbReference type="Proteomes" id="UP001081071"/>
    </source>
</evidence>
<evidence type="ECO:0000259" key="11">
    <source>
        <dbReference type="Pfam" id="PF02706"/>
    </source>
</evidence>
<comment type="similarity">
    <text evidence="2">Belongs to the CpsC/CapA family.</text>
</comment>
<evidence type="ECO:0000256" key="5">
    <source>
        <dbReference type="ARBA" id="ARBA00022741"/>
    </source>
</evidence>
<dbReference type="InterPro" id="IPR003856">
    <property type="entry name" value="LPS_length_determ_N"/>
</dbReference>
<name>A0ABT4MDA8_9NOCA</name>
<dbReference type="NCBIfam" id="TIGR01007">
    <property type="entry name" value="eps_fam"/>
    <property type="match status" value="1"/>
</dbReference>
<dbReference type="Proteomes" id="UP001081071">
    <property type="component" value="Unassembled WGS sequence"/>
</dbReference>
<dbReference type="InterPro" id="IPR033756">
    <property type="entry name" value="YlxH/NBP35"/>
</dbReference>
<keyword evidence="7 10" id="KW-1133">Transmembrane helix</keyword>
<evidence type="ECO:0000256" key="6">
    <source>
        <dbReference type="ARBA" id="ARBA00022840"/>
    </source>
</evidence>
<dbReference type="EC" id="2.7.10.2" evidence="12"/>
<dbReference type="Pfam" id="PF10609">
    <property type="entry name" value="ParA"/>
    <property type="match status" value="1"/>
</dbReference>
<proteinExistence type="inferred from homology"/>
<organism evidence="12 13">
    <name type="scientific">Rhodococcus ruber</name>
    <dbReference type="NCBI Taxonomy" id="1830"/>
    <lineage>
        <taxon>Bacteria</taxon>
        <taxon>Bacillati</taxon>
        <taxon>Actinomycetota</taxon>
        <taxon>Actinomycetes</taxon>
        <taxon>Mycobacteriales</taxon>
        <taxon>Nocardiaceae</taxon>
        <taxon>Rhodococcus</taxon>
    </lineage>
</organism>
<reference evidence="12" key="1">
    <citation type="submission" date="2022-12" db="EMBL/GenBank/DDBJ databases">
        <authorList>
            <person name="Krivoruchko A.V."/>
            <person name="Elkin A."/>
        </authorList>
    </citation>
    <scope>NUCLEOTIDE SEQUENCE</scope>
    <source>
        <strain evidence="12">IEGM 1391</strain>
    </source>
</reference>
<feature type="domain" description="Polysaccharide chain length determinant N-terminal" evidence="11">
    <location>
        <begin position="3"/>
        <end position="87"/>
    </location>
</feature>
<gene>
    <name evidence="12" type="ORF">O4220_05900</name>
</gene>
<protein>
    <submittedName>
        <fullName evidence="12">Polysaccharide biosynthesis tyrosine autokinase</fullName>
        <ecNumber evidence="12">2.7.10.2</ecNumber>
    </submittedName>
</protein>
<keyword evidence="4 10" id="KW-0812">Transmembrane</keyword>
<evidence type="ECO:0000256" key="1">
    <source>
        <dbReference type="ARBA" id="ARBA00004651"/>
    </source>
</evidence>
<dbReference type="PANTHER" id="PTHR32309">
    <property type="entry name" value="TYROSINE-PROTEIN KINASE"/>
    <property type="match status" value="1"/>
</dbReference>
<keyword evidence="5" id="KW-0547">Nucleotide-binding</keyword>
<sequence>MEIQDYLRILKARWIIIAVTVVVAILGALGASLLTTPSYESSARMFVSTSGGASVSETYQGNLASQQLVASYSELATSEALAARVLNVLPLGGMSASQLASKVKASSNPDTVLFNLTVTDSSPERARDIANAMATELIEQVRELETPANGGDPAAGVKTFQQAEASSTPVSPKTKRNLALGAAVGLLLGIALAVLRDRLDNTIKGRREIEAISGKALVGTIPFDKERKAHPAVDFQDLTQSASAEAFRELRTNLQFLEVDHPPRVIVVTSAIPSEGKTTTALNLAISLAEAGHHVALVEGDLRRPRISKYMGLIGSVGLSTVLAGQAKVDEVLQPTKYEGLQAMASGPIPPNPSELLGSEASRALLVELRSKFDYVIVDGAPLLPVTDSAVLTTHADGALLVTRYGHTKSNELARSIGNLETIGAHVLGVVLALTPSKKGDMYSYSYNYTADTNLPKQVTPPIPAPAPQAPVASLTPVSPPAPAPVQVQPNRQSSPRSASASPAAAPRTAESTRDSETYPRSQRPETLPRNGTENPRLRK</sequence>
<evidence type="ECO:0000256" key="2">
    <source>
        <dbReference type="ARBA" id="ARBA00006683"/>
    </source>
</evidence>
<dbReference type="SUPFAM" id="SSF52540">
    <property type="entry name" value="P-loop containing nucleoside triphosphate hydrolases"/>
    <property type="match status" value="1"/>
</dbReference>
<dbReference type="RefSeq" id="WP_269602734.1">
    <property type="nucleotide sequence ID" value="NZ_JAPWIJ010000002.1"/>
</dbReference>
<evidence type="ECO:0000313" key="12">
    <source>
        <dbReference type="EMBL" id="MCZ4518045.1"/>
    </source>
</evidence>
<dbReference type="PANTHER" id="PTHR32309:SF13">
    <property type="entry name" value="FERRIC ENTEROBACTIN TRANSPORT PROTEIN FEPE"/>
    <property type="match status" value="1"/>
</dbReference>
<dbReference type="InterPro" id="IPR050445">
    <property type="entry name" value="Bact_polysacc_biosynth/exp"/>
</dbReference>
<dbReference type="CDD" id="cd05387">
    <property type="entry name" value="BY-kinase"/>
    <property type="match status" value="1"/>
</dbReference>
<accession>A0ABT4MDA8</accession>
<feature type="compositionally biased region" description="Low complexity" evidence="9">
    <location>
        <begin position="485"/>
        <end position="510"/>
    </location>
</feature>
<feature type="compositionally biased region" description="Pro residues" evidence="9">
    <location>
        <begin position="460"/>
        <end position="469"/>
    </location>
</feature>
<evidence type="ECO:0000256" key="4">
    <source>
        <dbReference type="ARBA" id="ARBA00022692"/>
    </source>
</evidence>
<comment type="subcellular location">
    <subcellularLocation>
        <location evidence="1">Cell membrane</location>
        <topology evidence="1">Multi-pass membrane protein</topology>
    </subcellularLocation>
</comment>
<comment type="caution">
    <text evidence="12">The sequence shown here is derived from an EMBL/GenBank/DDBJ whole genome shotgun (WGS) entry which is preliminary data.</text>
</comment>
<dbReference type="InterPro" id="IPR005702">
    <property type="entry name" value="Wzc-like_C"/>
</dbReference>
<dbReference type="InterPro" id="IPR027417">
    <property type="entry name" value="P-loop_NTPase"/>
</dbReference>
<keyword evidence="8 10" id="KW-0472">Membrane</keyword>
<evidence type="ECO:0000256" key="7">
    <source>
        <dbReference type="ARBA" id="ARBA00022989"/>
    </source>
</evidence>
<dbReference type="GO" id="GO:0004715">
    <property type="term" value="F:non-membrane spanning protein tyrosine kinase activity"/>
    <property type="evidence" value="ECO:0007669"/>
    <property type="project" value="UniProtKB-EC"/>
</dbReference>
<dbReference type="Pfam" id="PF02706">
    <property type="entry name" value="Wzz"/>
    <property type="match status" value="1"/>
</dbReference>
<keyword evidence="3" id="KW-1003">Cell membrane</keyword>
<evidence type="ECO:0000256" key="10">
    <source>
        <dbReference type="SAM" id="Phobius"/>
    </source>
</evidence>
<feature type="region of interest" description="Disordered" evidence="9">
    <location>
        <begin position="460"/>
        <end position="540"/>
    </location>
</feature>
<keyword evidence="12" id="KW-0808">Transferase</keyword>
<keyword evidence="6" id="KW-0067">ATP-binding</keyword>
<evidence type="ECO:0000256" key="3">
    <source>
        <dbReference type="ARBA" id="ARBA00022475"/>
    </source>
</evidence>